<reference evidence="19" key="1">
    <citation type="journal article" date="2019" name="Int. J. Syst. Evol. Microbiol.">
        <title>The Global Catalogue of Microorganisms (GCM) 10K type strain sequencing project: providing services to taxonomists for standard genome sequencing and annotation.</title>
        <authorList>
            <consortium name="The Broad Institute Genomics Platform"/>
            <consortium name="The Broad Institute Genome Sequencing Center for Infectious Disease"/>
            <person name="Wu L."/>
            <person name="Ma J."/>
        </authorList>
    </citation>
    <scope>NUCLEOTIDE SEQUENCE [LARGE SCALE GENOMIC DNA]</scope>
    <source>
        <strain evidence="19">JCM 18952</strain>
    </source>
</reference>
<feature type="transmembrane region" description="Helical" evidence="17">
    <location>
        <begin position="161"/>
        <end position="186"/>
    </location>
</feature>
<comment type="function">
    <text evidence="16">Peptidoglycan polymerase that is essential for cell division.</text>
</comment>
<evidence type="ECO:0000256" key="16">
    <source>
        <dbReference type="ARBA" id="ARBA00049966"/>
    </source>
</evidence>
<dbReference type="PANTHER" id="PTHR30474">
    <property type="entry name" value="CELL CYCLE PROTEIN"/>
    <property type="match status" value="1"/>
</dbReference>
<evidence type="ECO:0000256" key="14">
    <source>
        <dbReference type="ARBA" id="ARBA00044770"/>
    </source>
</evidence>
<evidence type="ECO:0000256" key="3">
    <source>
        <dbReference type="ARBA" id="ARBA00022679"/>
    </source>
</evidence>
<feature type="transmembrane region" description="Helical" evidence="17">
    <location>
        <begin position="198"/>
        <end position="220"/>
    </location>
</feature>
<dbReference type="EMBL" id="BAABLK010000032">
    <property type="protein sequence ID" value="GAA5227642.1"/>
    <property type="molecule type" value="Genomic_DNA"/>
</dbReference>
<evidence type="ECO:0000256" key="2">
    <source>
        <dbReference type="ARBA" id="ARBA00022676"/>
    </source>
</evidence>
<sequence length="232" mass="24678">MAVPFLVGNGLFIILVLLGKDLGTTAVLMLIMIATMLVGGIELKKMLLVLVGSGLLATAAALLSPNRLVRLMSWTNRECDDGMDLCHQGLQGLYALASDGWCGVGIGQSRQKWHWIPEAHTDFIFAIIGEELGLIGSLFILALFGLLTVSVHRIALRTTTVFAFCACSVSLMWLVFQAVLNIAMVAGVVPVTAVPLTFVSFGGSSLVISLAAIGVVLAIARDLNRNNRPLST</sequence>
<evidence type="ECO:0000256" key="12">
    <source>
        <dbReference type="ARBA" id="ARBA00041185"/>
    </source>
</evidence>
<evidence type="ECO:0000256" key="1">
    <source>
        <dbReference type="ARBA" id="ARBA00004141"/>
    </source>
</evidence>
<evidence type="ECO:0000256" key="9">
    <source>
        <dbReference type="ARBA" id="ARBA00032370"/>
    </source>
</evidence>
<dbReference type="Pfam" id="PF01098">
    <property type="entry name" value="FTSW_RODA_SPOVE"/>
    <property type="match status" value="1"/>
</dbReference>
<proteinExistence type="inferred from homology"/>
<name>A0ABP9TM57_9MICC</name>
<keyword evidence="8 17" id="KW-0472">Membrane</keyword>
<comment type="caution">
    <text evidence="18">The sequence shown here is derived from an EMBL/GenBank/DDBJ whole genome shotgun (WGS) entry which is preliminary data.</text>
</comment>
<feature type="transmembrane region" description="Helical" evidence="17">
    <location>
        <begin position="12"/>
        <end position="34"/>
    </location>
</feature>
<evidence type="ECO:0000256" key="8">
    <source>
        <dbReference type="ARBA" id="ARBA00023136"/>
    </source>
</evidence>
<dbReference type="EC" id="2.4.99.28" evidence="14"/>
<accession>A0ABP9TM57</accession>
<evidence type="ECO:0000256" key="7">
    <source>
        <dbReference type="ARBA" id="ARBA00022989"/>
    </source>
</evidence>
<evidence type="ECO:0000256" key="6">
    <source>
        <dbReference type="ARBA" id="ARBA00022984"/>
    </source>
</evidence>
<dbReference type="Proteomes" id="UP001501257">
    <property type="component" value="Unassembled WGS sequence"/>
</dbReference>
<evidence type="ECO:0000256" key="15">
    <source>
        <dbReference type="ARBA" id="ARBA00049902"/>
    </source>
</evidence>
<dbReference type="PANTHER" id="PTHR30474:SF2">
    <property type="entry name" value="PEPTIDOGLYCAN GLYCOSYLTRANSFERASE FTSW-RELATED"/>
    <property type="match status" value="1"/>
</dbReference>
<evidence type="ECO:0000256" key="17">
    <source>
        <dbReference type="SAM" id="Phobius"/>
    </source>
</evidence>
<evidence type="ECO:0000313" key="18">
    <source>
        <dbReference type="EMBL" id="GAA5227642.1"/>
    </source>
</evidence>
<keyword evidence="5" id="KW-0133">Cell shape</keyword>
<comment type="similarity">
    <text evidence="11">Belongs to the SEDS family. FtsW subfamily.</text>
</comment>
<feature type="transmembrane region" description="Helical" evidence="17">
    <location>
        <begin position="123"/>
        <end position="149"/>
    </location>
</feature>
<organism evidence="18 19">
    <name type="scientific">Paeniglutamicibacter antarcticus</name>
    <dbReference type="NCBI Taxonomy" id="494023"/>
    <lineage>
        <taxon>Bacteria</taxon>
        <taxon>Bacillati</taxon>
        <taxon>Actinomycetota</taxon>
        <taxon>Actinomycetes</taxon>
        <taxon>Micrococcales</taxon>
        <taxon>Micrococcaceae</taxon>
        <taxon>Paeniglutamicibacter</taxon>
    </lineage>
</organism>
<evidence type="ECO:0000256" key="4">
    <source>
        <dbReference type="ARBA" id="ARBA00022692"/>
    </source>
</evidence>
<protein>
    <recommendedName>
        <fullName evidence="12">Probable peptidoglycan glycosyltransferase FtsW</fullName>
        <ecNumber evidence="14">2.4.99.28</ecNumber>
    </recommendedName>
    <alternativeName>
        <fullName evidence="13">Cell division protein FtsW</fullName>
    </alternativeName>
    <alternativeName>
        <fullName evidence="10">Cell wall polymerase</fullName>
    </alternativeName>
    <alternativeName>
        <fullName evidence="9">Peptidoglycan polymerase</fullName>
    </alternativeName>
</protein>
<evidence type="ECO:0000256" key="10">
    <source>
        <dbReference type="ARBA" id="ARBA00033270"/>
    </source>
</evidence>
<keyword evidence="19" id="KW-1185">Reference proteome</keyword>
<comment type="subcellular location">
    <subcellularLocation>
        <location evidence="1">Membrane</location>
        <topology evidence="1">Multi-pass membrane protein</topology>
    </subcellularLocation>
</comment>
<feature type="transmembrane region" description="Helical" evidence="17">
    <location>
        <begin position="46"/>
        <end position="64"/>
    </location>
</feature>
<dbReference type="InterPro" id="IPR001182">
    <property type="entry name" value="FtsW/RodA"/>
</dbReference>
<keyword evidence="3" id="KW-0808">Transferase</keyword>
<comment type="catalytic activity">
    <reaction evidence="15">
        <text>[GlcNAc-(1-&gt;4)-Mur2Ac(oyl-L-Ala-gamma-D-Glu-L-Lys-D-Ala-D-Ala)](n)-di-trans,octa-cis-undecaprenyl diphosphate + beta-D-GlcNAc-(1-&gt;4)-Mur2Ac(oyl-L-Ala-gamma-D-Glu-L-Lys-D-Ala-D-Ala)-di-trans,octa-cis-undecaprenyl diphosphate = [GlcNAc-(1-&gt;4)-Mur2Ac(oyl-L-Ala-gamma-D-Glu-L-Lys-D-Ala-D-Ala)](n+1)-di-trans,octa-cis-undecaprenyl diphosphate + di-trans,octa-cis-undecaprenyl diphosphate + H(+)</text>
        <dbReference type="Rhea" id="RHEA:23708"/>
        <dbReference type="Rhea" id="RHEA-COMP:9602"/>
        <dbReference type="Rhea" id="RHEA-COMP:9603"/>
        <dbReference type="ChEBI" id="CHEBI:15378"/>
        <dbReference type="ChEBI" id="CHEBI:58405"/>
        <dbReference type="ChEBI" id="CHEBI:60033"/>
        <dbReference type="ChEBI" id="CHEBI:78435"/>
        <dbReference type="EC" id="2.4.99.28"/>
    </reaction>
</comment>
<evidence type="ECO:0000256" key="13">
    <source>
        <dbReference type="ARBA" id="ARBA00041418"/>
    </source>
</evidence>
<evidence type="ECO:0000256" key="11">
    <source>
        <dbReference type="ARBA" id="ARBA00038053"/>
    </source>
</evidence>
<evidence type="ECO:0000313" key="19">
    <source>
        <dbReference type="Proteomes" id="UP001501257"/>
    </source>
</evidence>
<gene>
    <name evidence="18" type="ORF">GCM10025778_21750</name>
</gene>
<keyword evidence="2" id="KW-0328">Glycosyltransferase</keyword>
<evidence type="ECO:0000256" key="5">
    <source>
        <dbReference type="ARBA" id="ARBA00022960"/>
    </source>
</evidence>
<keyword evidence="4 17" id="KW-0812">Transmembrane</keyword>
<keyword evidence="6" id="KW-0573">Peptidoglycan synthesis</keyword>
<keyword evidence="7 17" id="KW-1133">Transmembrane helix</keyword>